<dbReference type="GO" id="GO:0016758">
    <property type="term" value="F:hexosyltransferase activity"/>
    <property type="evidence" value="ECO:0007669"/>
    <property type="project" value="TreeGrafter"/>
</dbReference>
<dbReference type="RefSeq" id="WP_131851483.1">
    <property type="nucleotide sequence ID" value="NZ_SKFH01000008.1"/>
</dbReference>
<dbReference type="AlphaFoldDB" id="A0A4R4E633"/>
<dbReference type="InterPro" id="IPR050194">
    <property type="entry name" value="Glycosyltransferase_grp1"/>
</dbReference>
<dbReference type="EMBL" id="SKFH01000008">
    <property type="protein sequence ID" value="TCZ73138.1"/>
    <property type="molecule type" value="Genomic_DNA"/>
</dbReference>
<evidence type="ECO:0000259" key="1">
    <source>
        <dbReference type="Pfam" id="PF00534"/>
    </source>
</evidence>
<evidence type="ECO:0000259" key="2">
    <source>
        <dbReference type="Pfam" id="PF13439"/>
    </source>
</evidence>
<dbReference type="PANTHER" id="PTHR45947:SF3">
    <property type="entry name" value="SULFOQUINOVOSYL TRANSFERASE SQD2"/>
    <property type="match status" value="1"/>
</dbReference>
<dbReference type="InterPro" id="IPR001296">
    <property type="entry name" value="Glyco_trans_1"/>
</dbReference>
<comment type="caution">
    <text evidence="3">The sequence shown here is derived from an EMBL/GenBank/DDBJ whole genome shotgun (WGS) entry which is preliminary data.</text>
</comment>
<dbReference type="SUPFAM" id="SSF53756">
    <property type="entry name" value="UDP-Glycosyltransferase/glycogen phosphorylase"/>
    <property type="match status" value="1"/>
</dbReference>
<organism evidence="3 4">
    <name type="scientific">Flaviaesturariibacter aridisoli</name>
    <dbReference type="NCBI Taxonomy" id="2545761"/>
    <lineage>
        <taxon>Bacteria</taxon>
        <taxon>Pseudomonadati</taxon>
        <taxon>Bacteroidota</taxon>
        <taxon>Chitinophagia</taxon>
        <taxon>Chitinophagales</taxon>
        <taxon>Chitinophagaceae</taxon>
        <taxon>Flaviaestuariibacter</taxon>
    </lineage>
</organism>
<dbReference type="Pfam" id="PF00534">
    <property type="entry name" value="Glycos_transf_1"/>
    <property type="match status" value="1"/>
</dbReference>
<protein>
    <submittedName>
        <fullName evidence="3">Glycosyltransferase family 1 protein</fullName>
    </submittedName>
</protein>
<dbReference type="InterPro" id="IPR028098">
    <property type="entry name" value="Glyco_trans_4-like_N"/>
</dbReference>
<accession>A0A4R4E633</accession>
<name>A0A4R4E633_9BACT</name>
<dbReference type="Proteomes" id="UP000295164">
    <property type="component" value="Unassembled WGS sequence"/>
</dbReference>
<feature type="domain" description="Glycosyl transferase family 1" evidence="1">
    <location>
        <begin position="195"/>
        <end position="370"/>
    </location>
</feature>
<dbReference type="OrthoDB" id="9792322at2"/>
<dbReference type="PANTHER" id="PTHR45947">
    <property type="entry name" value="SULFOQUINOVOSYL TRANSFERASE SQD2"/>
    <property type="match status" value="1"/>
</dbReference>
<keyword evidence="3" id="KW-0808">Transferase</keyword>
<feature type="domain" description="Glycosyltransferase subfamily 4-like N-terminal" evidence="2">
    <location>
        <begin position="35"/>
        <end position="183"/>
    </location>
</feature>
<reference evidence="3 4" key="1">
    <citation type="submission" date="2019-03" db="EMBL/GenBank/DDBJ databases">
        <authorList>
            <person name="Kim M.K.M."/>
        </authorList>
    </citation>
    <scope>NUCLEOTIDE SEQUENCE [LARGE SCALE GENOMIC DNA]</scope>
    <source>
        <strain evidence="3 4">17J68-15</strain>
    </source>
</reference>
<evidence type="ECO:0000313" key="4">
    <source>
        <dbReference type="Proteomes" id="UP000295164"/>
    </source>
</evidence>
<dbReference type="Pfam" id="PF13439">
    <property type="entry name" value="Glyco_transf_4"/>
    <property type="match status" value="1"/>
</dbReference>
<evidence type="ECO:0000313" key="3">
    <source>
        <dbReference type="EMBL" id="TCZ73138.1"/>
    </source>
</evidence>
<gene>
    <name evidence="3" type="ORF">E0486_07230</name>
</gene>
<sequence>MPRVLCVLNRLIIGGPSIIAAYLTHYARPEFETLMVIGGKDDHEQDANFITDQFGIQPVVVPEMRRAIKFRDDRAAYRRIKEIIRDFKPDIVHTHAAKSGALGRLAAFATKVPVTIHTFHGHVFHSYFSPLKTQAFIRAERFLAARSSGIIAISELQKEELAGEFRICAPEKIRVIPLGLDLAPFREGQAEKRAAFRGRYGVEDDEIVIGLIGRIVPVKNHALFLAMAEELARNTGRRLRFFLIGDGDERPLVEAECRTRGLDYTYYPESPRRALVTCTSWQTRMDEVYAAMDIVALTSHNEGTPVSLIEAQAAGKPVLATNVGGVADTMADGRTGFLVPAGGAKEGAERLLRLVEDEALRASMGAAGRAFAEEKFSVQKMVQETTAYYHELLEGARMGRKG</sequence>
<dbReference type="Gene3D" id="3.40.50.2000">
    <property type="entry name" value="Glycogen Phosphorylase B"/>
    <property type="match status" value="2"/>
</dbReference>
<dbReference type="CDD" id="cd03808">
    <property type="entry name" value="GT4_CapM-like"/>
    <property type="match status" value="1"/>
</dbReference>
<keyword evidence="4" id="KW-1185">Reference proteome</keyword>
<proteinExistence type="predicted"/>